<dbReference type="HOGENOM" id="CLU_3399040_0_0_6"/>
<dbReference type="EMBL" id="CP001233">
    <property type="protein sequence ID" value="ACP06160.1"/>
    <property type="molecule type" value="Genomic_DNA"/>
</dbReference>
<gene>
    <name evidence="1" type="ordered locus">VCM66_1854</name>
</gene>
<dbReference type="KEGG" id="vcm:VCM66_1854"/>
<evidence type="ECO:0000313" key="2">
    <source>
        <dbReference type="Proteomes" id="UP000001217"/>
    </source>
</evidence>
<name>C3LNN4_VIBCM</name>
<reference evidence="1 2" key="1">
    <citation type="journal article" date="2008" name="PLoS ONE">
        <title>A recalibrated molecular clock and independent origins for the cholera pandemic clones.</title>
        <authorList>
            <person name="Feng L."/>
            <person name="Reeves P.R."/>
            <person name="Lan R."/>
            <person name="Ren Y."/>
            <person name="Gao C."/>
            <person name="Zhou Z."/>
            <person name="Ren Y."/>
            <person name="Cheng J."/>
            <person name="Wang W."/>
            <person name="Wang J."/>
            <person name="Qian W."/>
            <person name="Li D."/>
            <person name="Wang L."/>
        </authorList>
    </citation>
    <scope>NUCLEOTIDE SEQUENCE [LARGE SCALE GENOMIC DNA]</scope>
    <source>
        <strain evidence="1 2">M66-2</strain>
    </source>
</reference>
<protein>
    <submittedName>
        <fullName evidence="1">Uncharacterized protein</fullName>
    </submittedName>
</protein>
<accession>C3LNN4</accession>
<dbReference type="AlphaFoldDB" id="C3LNN4"/>
<proteinExistence type="predicted"/>
<dbReference type="Proteomes" id="UP000001217">
    <property type="component" value="Chromosome I"/>
</dbReference>
<organism evidence="1 2">
    <name type="scientific">Vibrio cholerae serotype O1 (strain M66-2)</name>
    <dbReference type="NCBI Taxonomy" id="579112"/>
    <lineage>
        <taxon>Bacteria</taxon>
        <taxon>Pseudomonadati</taxon>
        <taxon>Pseudomonadota</taxon>
        <taxon>Gammaproteobacteria</taxon>
        <taxon>Vibrionales</taxon>
        <taxon>Vibrionaceae</taxon>
        <taxon>Vibrio</taxon>
    </lineage>
</organism>
<sequence>MDFHPFFMAETSNTREECHHWFYKLLILNKC</sequence>
<evidence type="ECO:0000313" key="1">
    <source>
        <dbReference type="EMBL" id="ACP06160.1"/>
    </source>
</evidence>